<dbReference type="InterPro" id="IPR021731">
    <property type="entry name" value="AMIN_dom"/>
</dbReference>
<comment type="similarity">
    <text evidence="6">Belongs to the bacterial secretin family.</text>
</comment>
<feature type="domain" description="NolW-like" evidence="9">
    <location>
        <begin position="302"/>
        <end position="366"/>
    </location>
</feature>
<dbReference type="Pfam" id="PF03958">
    <property type="entry name" value="Secretin_N"/>
    <property type="match status" value="1"/>
</dbReference>
<dbReference type="InterPro" id="IPR038591">
    <property type="entry name" value="NolW-like_sf"/>
</dbReference>
<dbReference type="InterPro" id="IPR001775">
    <property type="entry name" value="GspD/PilQ"/>
</dbReference>
<name>A0A1F7RFK6_9BACT</name>
<dbReference type="InterPro" id="IPR051808">
    <property type="entry name" value="Type_IV_pilus_biogenesis"/>
</dbReference>
<dbReference type="PROSITE" id="PS51257">
    <property type="entry name" value="PROKAR_LIPOPROTEIN"/>
    <property type="match status" value="1"/>
</dbReference>
<dbReference type="InterPro" id="IPR004846">
    <property type="entry name" value="T2SS/T3SS_dom"/>
</dbReference>
<dbReference type="InterPro" id="IPR005644">
    <property type="entry name" value="NolW-like"/>
</dbReference>
<dbReference type="PANTHER" id="PTHR30604:SF1">
    <property type="entry name" value="DNA UTILIZATION PROTEIN HOFQ"/>
    <property type="match status" value="1"/>
</dbReference>
<gene>
    <name evidence="11" type="ORF">A2042_00425</name>
</gene>
<evidence type="ECO:0000259" key="9">
    <source>
        <dbReference type="Pfam" id="PF03958"/>
    </source>
</evidence>
<dbReference type="Gene3D" id="3.30.1370.120">
    <property type="match status" value="1"/>
</dbReference>
<keyword evidence="3" id="KW-0732">Signal</keyword>
<accession>A0A1F7RFK6</accession>
<dbReference type="Gene3D" id="3.30.1370.130">
    <property type="match status" value="1"/>
</dbReference>
<dbReference type="Gene3D" id="2.60.40.3500">
    <property type="match status" value="1"/>
</dbReference>
<proteinExistence type="inferred from homology"/>
<evidence type="ECO:0000256" key="6">
    <source>
        <dbReference type="RuleBase" id="RU004003"/>
    </source>
</evidence>
<keyword evidence="2 7" id="KW-0813">Transport</keyword>
<keyword evidence="4" id="KW-0472">Membrane</keyword>
<dbReference type="Proteomes" id="UP000178526">
    <property type="component" value="Unassembled WGS sequence"/>
</dbReference>
<evidence type="ECO:0000256" key="1">
    <source>
        <dbReference type="ARBA" id="ARBA00004370"/>
    </source>
</evidence>
<organism evidence="11 12">
    <name type="scientific">Candidatus Schekmanbacteria bacterium GWA2_38_11</name>
    <dbReference type="NCBI Taxonomy" id="1817876"/>
    <lineage>
        <taxon>Bacteria</taxon>
        <taxon>Candidatus Schekmaniibacteriota</taxon>
    </lineage>
</organism>
<dbReference type="Pfam" id="PF11741">
    <property type="entry name" value="AMIN"/>
    <property type="match status" value="1"/>
</dbReference>
<dbReference type="AlphaFoldDB" id="A0A1F7RFK6"/>
<evidence type="ECO:0000313" key="12">
    <source>
        <dbReference type="Proteomes" id="UP000178526"/>
    </source>
</evidence>
<dbReference type="PANTHER" id="PTHR30604">
    <property type="entry name" value="PROTEIN TRANSPORT PROTEIN HOFQ"/>
    <property type="match status" value="1"/>
</dbReference>
<dbReference type="EMBL" id="MGDB01000109">
    <property type="protein sequence ID" value="OGL39968.1"/>
    <property type="molecule type" value="Genomic_DNA"/>
</dbReference>
<evidence type="ECO:0000256" key="2">
    <source>
        <dbReference type="ARBA" id="ARBA00022448"/>
    </source>
</evidence>
<comment type="caution">
    <text evidence="11">The sequence shown here is derived from an EMBL/GenBank/DDBJ whole genome shotgun (WGS) entry which is preliminary data.</text>
</comment>
<evidence type="ECO:0000256" key="7">
    <source>
        <dbReference type="RuleBase" id="RU004004"/>
    </source>
</evidence>
<sequence>MVYKQIITFISILSLVLFTGCAMKTPKESVSSLSRITEKKLITDISFEDTPVNTIIKLKSSGALAYTSYILTNPTRLVVDISDANLAAGVKRELEINKGLVGKVKLHEETQPPEVLRAEIELNEIAPRKVEMQGETLVIDIENPKESETSKVDLEAIKESLSKGIEEKLGKIEEGEEETQELEPEKTREELKFKGKRISFDFQDANVDDVVRLIADVSGMNFVIEEGVTGKTNVKLDTIPWDQALDLILKINTPQLVAVVDDGIYRIMKLEKLKKIRLDKSEEAKIKKDEDEAATAVLPLETKTIRLSYAKAVNVEKNVRKFMSSRIKSDALLAVDERTNSLIIKDVEKNISEIEDVIKTLDKPTPEVKIEARIVEVNDKFQRALGIQWGGKFIASPATGNATSHEFPNTISLGGIPGTSTLAGNKYLVNLPVAAATSGLGLLLGNTNNTLNLDIQLSALETENKARTLNKPELLVIDNETAKIQVGSQLPIITIDEQGKQSVTWKDVGIILEVTPQITADKSIFMKVKVEKSARGVDVQTTEGLQFSIDTTTSETKVMIRSGDTAVIGGLYFTSKSSIKDETPFLSRVPIFGNFFKRKDKTEERRELLIFLTPRVVEQYAVN</sequence>
<protein>
    <recommendedName>
        <fullName evidence="13">Secretin/TonB short N-terminal domain-containing protein</fullName>
    </recommendedName>
</protein>
<evidence type="ECO:0008006" key="13">
    <source>
        <dbReference type="Google" id="ProtNLM"/>
    </source>
</evidence>
<dbReference type="GO" id="GO:0009306">
    <property type="term" value="P:protein secretion"/>
    <property type="evidence" value="ECO:0007669"/>
    <property type="project" value="InterPro"/>
</dbReference>
<feature type="domain" description="AMIN" evidence="10">
    <location>
        <begin position="44"/>
        <end position="133"/>
    </location>
</feature>
<comment type="subcellular location">
    <subcellularLocation>
        <location evidence="7">Cell outer membrane</location>
    </subcellularLocation>
    <subcellularLocation>
        <location evidence="1">Membrane</location>
    </subcellularLocation>
</comment>
<dbReference type="InterPro" id="IPR013355">
    <property type="entry name" value="Pilus_4_PilQ"/>
</dbReference>
<dbReference type="PRINTS" id="PR00811">
    <property type="entry name" value="BCTERIALGSPD"/>
</dbReference>
<evidence type="ECO:0000256" key="3">
    <source>
        <dbReference type="ARBA" id="ARBA00022729"/>
    </source>
</evidence>
<reference evidence="11 12" key="1">
    <citation type="journal article" date="2016" name="Nat. Commun.">
        <title>Thousands of microbial genomes shed light on interconnected biogeochemical processes in an aquifer system.</title>
        <authorList>
            <person name="Anantharaman K."/>
            <person name="Brown C.T."/>
            <person name="Hug L.A."/>
            <person name="Sharon I."/>
            <person name="Castelle C.J."/>
            <person name="Probst A.J."/>
            <person name="Thomas B.C."/>
            <person name="Singh A."/>
            <person name="Wilkins M.J."/>
            <person name="Karaoz U."/>
            <person name="Brodie E.L."/>
            <person name="Williams K.H."/>
            <person name="Hubbard S.S."/>
            <person name="Banfield J.F."/>
        </authorList>
    </citation>
    <scope>NUCLEOTIDE SEQUENCE [LARGE SCALE GENOMIC DNA]</scope>
</reference>
<dbReference type="Pfam" id="PF00263">
    <property type="entry name" value="Secretin"/>
    <property type="match status" value="1"/>
</dbReference>
<evidence type="ECO:0000259" key="10">
    <source>
        <dbReference type="Pfam" id="PF11741"/>
    </source>
</evidence>
<keyword evidence="5" id="KW-0998">Cell outer membrane</keyword>
<feature type="domain" description="Type II/III secretion system secretin-like" evidence="8">
    <location>
        <begin position="459"/>
        <end position="618"/>
    </location>
</feature>
<evidence type="ECO:0000313" key="11">
    <source>
        <dbReference type="EMBL" id="OGL39968.1"/>
    </source>
</evidence>
<dbReference type="NCBIfam" id="TIGR02515">
    <property type="entry name" value="IV_pilus_PilQ"/>
    <property type="match status" value="1"/>
</dbReference>
<evidence type="ECO:0000256" key="5">
    <source>
        <dbReference type="ARBA" id="ARBA00023237"/>
    </source>
</evidence>
<evidence type="ECO:0000259" key="8">
    <source>
        <dbReference type="Pfam" id="PF00263"/>
    </source>
</evidence>
<evidence type="ECO:0000256" key="4">
    <source>
        <dbReference type="ARBA" id="ARBA00023136"/>
    </source>
</evidence>
<dbReference type="GO" id="GO:0009279">
    <property type="term" value="C:cell outer membrane"/>
    <property type="evidence" value="ECO:0007669"/>
    <property type="project" value="UniProtKB-SubCell"/>
</dbReference>